<keyword evidence="1" id="KW-0175">Coiled coil</keyword>
<dbReference type="HOGENOM" id="CLU_2782343_0_0_1"/>
<evidence type="ECO:0000256" key="1">
    <source>
        <dbReference type="SAM" id="Coils"/>
    </source>
</evidence>
<evidence type="ECO:0000313" key="3">
    <source>
        <dbReference type="Proteomes" id="UP000008144"/>
    </source>
</evidence>
<organism evidence="2 3">
    <name type="scientific">Ciona intestinalis</name>
    <name type="common">Transparent sea squirt</name>
    <name type="synonym">Ascidia intestinalis</name>
    <dbReference type="NCBI Taxonomy" id="7719"/>
    <lineage>
        <taxon>Eukaryota</taxon>
        <taxon>Metazoa</taxon>
        <taxon>Chordata</taxon>
        <taxon>Tunicata</taxon>
        <taxon>Ascidiacea</taxon>
        <taxon>Phlebobranchia</taxon>
        <taxon>Cionidae</taxon>
        <taxon>Ciona</taxon>
    </lineage>
</organism>
<reference evidence="2" key="4">
    <citation type="submission" date="2025-09" db="UniProtKB">
        <authorList>
            <consortium name="Ensembl"/>
        </authorList>
    </citation>
    <scope>IDENTIFICATION</scope>
</reference>
<dbReference type="InParanoid" id="F6VKF4"/>
<dbReference type="Proteomes" id="UP000008144">
    <property type="component" value="Chromosome 10"/>
</dbReference>
<dbReference type="EMBL" id="EAAA01000460">
    <property type="status" value="NOT_ANNOTATED_CDS"/>
    <property type="molecule type" value="Genomic_DNA"/>
</dbReference>
<dbReference type="Ensembl" id="ENSCINT00000027055.2">
    <property type="protein sequence ID" value="ENSCINP00000026809.2"/>
    <property type="gene ID" value="ENSCING00000014950.2"/>
</dbReference>
<feature type="coiled-coil region" evidence="1">
    <location>
        <begin position="4"/>
        <end position="45"/>
    </location>
</feature>
<proteinExistence type="predicted"/>
<evidence type="ECO:0000313" key="2">
    <source>
        <dbReference type="Ensembl" id="ENSCINP00000026809.2"/>
    </source>
</evidence>
<dbReference type="AlphaFoldDB" id="F6VKF4"/>
<keyword evidence="3" id="KW-1185">Reference proteome</keyword>
<reference evidence="2" key="3">
    <citation type="submission" date="2025-08" db="UniProtKB">
        <authorList>
            <consortium name="Ensembl"/>
        </authorList>
    </citation>
    <scope>IDENTIFICATION</scope>
</reference>
<name>F6VKF4_CIOIN</name>
<sequence length="69" mass="8367">MERSRQLEKQLKEVKVERDVLQRDFQLYMKENKILKEQLESLRSSHTETDTQAVQMLNKIRNQHQQLAV</sequence>
<reference evidence="3" key="1">
    <citation type="journal article" date="2002" name="Science">
        <title>The draft genome of Ciona intestinalis: insights into chordate and vertebrate origins.</title>
        <authorList>
            <person name="Dehal P."/>
            <person name="Satou Y."/>
            <person name="Campbell R.K."/>
            <person name="Chapman J."/>
            <person name="Degnan B."/>
            <person name="De Tomaso A."/>
            <person name="Davidson B."/>
            <person name="Di Gregorio A."/>
            <person name="Gelpke M."/>
            <person name="Goodstein D.M."/>
            <person name="Harafuji N."/>
            <person name="Hastings K.E."/>
            <person name="Ho I."/>
            <person name="Hotta K."/>
            <person name="Huang W."/>
            <person name="Kawashima T."/>
            <person name="Lemaire P."/>
            <person name="Martinez D."/>
            <person name="Meinertzhagen I.A."/>
            <person name="Necula S."/>
            <person name="Nonaka M."/>
            <person name="Putnam N."/>
            <person name="Rash S."/>
            <person name="Saiga H."/>
            <person name="Satake M."/>
            <person name="Terry A."/>
            <person name="Yamada L."/>
            <person name="Wang H.G."/>
            <person name="Awazu S."/>
            <person name="Azumi K."/>
            <person name="Boore J."/>
            <person name="Branno M."/>
            <person name="Chin-Bow S."/>
            <person name="DeSantis R."/>
            <person name="Doyle S."/>
            <person name="Francino P."/>
            <person name="Keys D.N."/>
            <person name="Haga S."/>
            <person name="Hayashi H."/>
            <person name="Hino K."/>
            <person name="Imai K.S."/>
            <person name="Inaba K."/>
            <person name="Kano S."/>
            <person name="Kobayashi K."/>
            <person name="Kobayashi M."/>
            <person name="Lee B.I."/>
            <person name="Makabe K.W."/>
            <person name="Manohar C."/>
            <person name="Matassi G."/>
            <person name="Medina M."/>
            <person name="Mochizuki Y."/>
            <person name="Mount S."/>
            <person name="Morishita T."/>
            <person name="Miura S."/>
            <person name="Nakayama A."/>
            <person name="Nishizaka S."/>
            <person name="Nomoto H."/>
            <person name="Ohta F."/>
            <person name="Oishi K."/>
            <person name="Rigoutsos I."/>
            <person name="Sano M."/>
            <person name="Sasaki A."/>
            <person name="Sasakura Y."/>
            <person name="Shoguchi E."/>
            <person name="Shin-i T."/>
            <person name="Spagnuolo A."/>
            <person name="Stainier D."/>
            <person name="Suzuki M.M."/>
            <person name="Tassy O."/>
            <person name="Takatori N."/>
            <person name="Tokuoka M."/>
            <person name="Yagi K."/>
            <person name="Yoshizaki F."/>
            <person name="Wada S."/>
            <person name="Zhang C."/>
            <person name="Hyatt P.D."/>
            <person name="Larimer F."/>
            <person name="Detter C."/>
            <person name="Doggett N."/>
            <person name="Glavina T."/>
            <person name="Hawkins T."/>
            <person name="Richardson P."/>
            <person name="Lucas S."/>
            <person name="Kohara Y."/>
            <person name="Levine M."/>
            <person name="Satoh N."/>
            <person name="Rokhsar D.S."/>
        </authorList>
    </citation>
    <scope>NUCLEOTIDE SEQUENCE [LARGE SCALE GENOMIC DNA]</scope>
</reference>
<protein>
    <submittedName>
        <fullName evidence="2">Uncharacterized protein</fullName>
    </submittedName>
</protein>
<accession>F6VKF4</accession>
<reference evidence="2" key="2">
    <citation type="journal article" date="2008" name="Genome Biol.">
        <title>Improved genome assembly and evidence-based global gene model set for the chordate Ciona intestinalis: new insight into intron and operon populations.</title>
        <authorList>
            <person name="Satou Y."/>
            <person name="Mineta K."/>
            <person name="Ogasawara M."/>
            <person name="Sasakura Y."/>
            <person name="Shoguchi E."/>
            <person name="Ueno K."/>
            <person name="Yamada L."/>
            <person name="Matsumoto J."/>
            <person name="Wasserscheid J."/>
            <person name="Dewar K."/>
            <person name="Wiley G.B."/>
            <person name="Macmil S.L."/>
            <person name="Roe B.A."/>
            <person name="Zeller R.W."/>
            <person name="Hastings K.E."/>
            <person name="Lemaire P."/>
            <person name="Lindquist E."/>
            <person name="Endo T."/>
            <person name="Hotta K."/>
            <person name="Inaba K."/>
        </authorList>
    </citation>
    <scope>NUCLEOTIDE SEQUENCE [LARGE SCALE GENOMIC DNA]</scope>
    <source>
        <strain evidence="2">wild type</strain>
    </source>
</reference>